<dbReference type="EMBL" id="WKJZ01000001">
    <property type="protein sequence ID" value="MVW74543.1"/>
    <property type="molecule type" value="Genomic_DNA"/>
</dbReference>
<evidence type="ECO:0000313" key="6">
    <source>
        <dbReference type="EMBL" id="MVW74543.1"/>
    </source>
</evidence>
<evidence type="ECO:0000256" key="4">
    <source>
        <dbReference type="ARBA" id="ARBA00023136"/>
    </source>
</evidence>
<feature type="transmembrane region" description="Helical" evidence="5">
    <location>
        <begin position="62"/>
        <end position="80"/>
    </location>
</feature>
<dbReference type="GO" id="GO:0012505">
    <property type="term" value="C:endomembrane system"/>
    <property type="evidence" value="ECO:0007669"/>
    <property type="project" value="UniProtKB-SubCell"/>
</dbReference>
<dbReference type="InterPro" id="IPR007318">
    <property type="entry name" value="Phopholipid_MeTrfase"/>
</dbReference>
<keyword evidence="3 5" id="KW-1133">Transmembrane helix</keyword>
<organism evidence="6 7">
    <name type="scientific">Pseudomonas xionganensis</name>
    <dbReference type="NCBI Taxonomy" id="2654845"/>
    <lineage>
        <taxon>Bacteria</taxon>
        <taxon>Pseudomonadati</taxon>
        <taxon>Pseudomonadota</taxon>
        <taxon>Gammaproteobacteria</taxon>
        <taxon>Pseudomonadales</taxon>
        <taxon>Pseudomonadaceae</taxon>
        <taxon>Pseudomonas</taxon>
    </lineage>
</organism>
<dbReference type="GO" id="GO:0008168">
    <property type="term" value="F:methyltransferase activity"/>
    <property type="evidence" value="ECO:0007669"/>
    <property type="project" value="UniProtKB-KW"/>
</dbReference>
<proteinExistence type="predicted"/>
<dbReference type="PANTHER" id="PTHR43847">
    <property type="entry name" value="BLL3993 PROTEIN"/>
    <property type="match status" value="1"/>
</dbReference>
<dbReference type="RefSeq" id="WP_160345972.1">
    <property type="nucleotide sequence ID" value="NZ_WKJZ01000001.1"/>
</dbReference>
<keyword evidence="6" id="KW-0489">Methyltransferase</keyword>
<accession>A0A6I4KXP3</accession>
<keyword evidence="4 5" id="KW-0472">Membrane</keyword>
<evidence type="ECO:0000256" key="2">
    <source>
        <dbReference type="ARBA" id="ARBA00022692"/>
    </source>
</evidence>
<evidence type="ECO:0000256" key="5">
    <source>
        <dbReference type="SAM" id="Phobius"/>
    </source>
</evidence>
<evidence type="ECO:0000256" key="3">
    <source>
        <dbReference type="ARBA" id="ARBA00022989"/>
    </source>
</evidence>
<gene>
    <name evidence="6" type="ORF">GJV18_04365</name>
</gene>
<name>A0A6I4KXP3_9PSED</name>
<dbReference type="AlphaFoldDB" id="A0A6I4KXP3"/>
<keyword evidence="6" id="KW-0808">Transferase</keyword>
<dbReference type="GO" id="GO:0032259">
    <property type="term" value="P:methylation"/>
    <property type="evidence" value="ECO:0007669"/>
    <property type="project" value="UniProtKB-KW"/>
</dbReference>
<protein>
    <submittedName>
        <fullName evidence="6">Isoprenylcysteine carboxylmethyltransferase family protein</fullName>
    </submittedName>
</protein>
<dbReference type="Gene3D" id="1.20.120.1630">
    <property type="match status" value="1"/>
</dbReference>
<dbReference type="Proteomes" id="UP000429555">
    <property type="component" value="Unassembled WGS sequence"/>
</dbReference>
<keyword evidence="7" id="KW-1185">Reference proteome</keyword>
<dbReference type="InterPro" id="IPR052527">
    <property type="entry name" value="Metal_cation-efflux_comp"/>
</dbReference>
<evidence type="ECO:0000256" key="1">
    <source>
        <dbReference type="ARBA" id="ARBA00004127"/>
    </source>
</evidence>
<evidence type="ECO:0000313" key="7">
    <source>
        <dbReference type="Proteomes" id="UP000429555"/>
    </source>
</evidence>
<sequence length="184" mass="21193">MAWWQAGLFGLGTWVLLALSWRALGRPQSHGFYRFFAWEAILALLVLNGPLWFVDRFAPHQLASWALLFASLLVLFPGVYQLQRMGRADGQRQDAELFAFERTSQLVTTGIYRYIRHPLYASLLLLAWGLACKQPGMLSWALALLASLMLWLTARCDEAECLAYFGEAYRDYMGRSRMFIPWVF</sequence>
<keyword evidence="2 5" id="KW-0812">Transmembrane</keyword>
<feature type="transmembrane region" description="Helical" evidence="5">
    <location>
        <begin position="35"/>
        <end position="55"/>
    </location>
</feature>
<reference evidence="6 7" key="1">
    <citation type="submission" date="2019-11" db="EMBL/GenBank/DDBJ databases">
        <title>Pseudomonas flavidum sp. nov., isolated from Baiyang Lake.</title>
        <authorList>
            <person name="Zhao Y."/>
        </authorList>
    </citation>
    <scope>NUCLEOTIDE SEQUENCE [LARGE SCALE GENOMIC DNA]</scope>
    <source>
        <strain evidence="7">R-22-3 w-18</strain>
    </source>
</reference>
<dbReference type="Pfam" id="PF04191">
    <property type="entry name" value="PEMT"/>
    <property type="match status" value="1"/>
</dbReference>
<dbReference type="PANTHER" id="PTHR43847:SF1">
    <property type="entry name" value="BLL3993 PROTEIN"/>
    <property type="match status" value="1"/>
</dbReference>
<comment type="caution">
    <text evidence="6">The sequence shown here is derived from an EMBL/GenBank/DDBJ whole genome shotgun (WGS) entry which is preliminary data.</text>
</comment>
<comment type="subcellular location">
    <subcellularLocation>
        <location evidence="1">Endomembrane system</location>
        <topology evidence="1">Multi-pass membrane protein</topology>
    </subcellularLocation>
</comment>